<gene>
    <name evidence="9" type="ORF">T265_15114</name>
</gene>
<dbReference type="SMART" id="SM00730">
    <property type="entry name" value="PSN"/>
    <property type="match status" value="1"/>
</dbReference>
<dbReference type="GO" id="GO:0098554">
    <property type="term" value="C:cytoplasmic side of endoplasmic reticulum membrane"/>
    <property type="evidence" value="ECO:0007669"/>
    <property type="project" value="TreeGrafter"/>
</dbReference>
<dbReference type="InterPro" id="IPR006639">
    <property type="entry name" value="Preselin/SPP"/>
</dbReference>
<dbReference type="GO" id="GO:0005765">
    <property type="term" value="C:lysosomal membrane"/>
    <property type="evidence" value="ECO:0007669"/>
    <property type="project" value="TreeGrafter"/>
</dbReference>
<evidence type="ECO:0000313" key="9">
    <source>
        <dbReference type="EMBL" id="KER21341.1"/>
    </source>
</evidence>
<evidence type="ECO:0000256" key="5">
    <source>
        <dbReference type="ARBA" id="ARBA00022989"/>
    </source>
</evidence>
<evidence type="ECO:0000256" key="6">
    <source>
        <dbReference type="ARBA" id="ARBA00023136"/>
    </source>
</evidence>
<dbReference type="RefSeq" id="XP_009174912.1">
    <property type="nucleotide sequence ID" value="XM_009176648.1"/>
</dbReference>
<comment type="similarity">
    <text evidence="2">Belongs to the peptidase A22B family.</text>
</comment>
<evidence type="ECO:0000256" key="1">
    <source>
        <dbReference type="ARBA" id="ARBA00004127"/>
    </source>
</evidence>
<dbReference type="KEGG" id="ovi:T265_15114"/>
<dbReference type="STRING" id="6198.A0A074Z2Q1"/>
<feature type="transmembrane region" description="Helical" evidence="8">
    <location>
        <begin position="340"/>
        <end position="363"/>
    </location>
</feature>
<dbReference type="GeneID" id="20329279"/>
<keyword evidence="10" id="KW-1185">Reference proteome</keyword>
<sequence length="714" mass="79285">GLQNLGVQIAAGEDLIDLEYADDVALIFEDQGEAQALLNRLIAVIQSFGMPLTPSKCMFQNTQAPNVPITIQAESFPSFFSVNPLTSSVLSPSDRFLPTPPPNGIDPSEYIDYFVDLLAFCSVEIVGKGPIRSGLFWSGMAQRLEREFTDWTDGFVVSIVKENTTLRQFCASGFPSSEGHVEFAPTEQMHLTSWIDTERNGGSLPDDSRVPLAILLRGKQIQSSQLNFQPRLFLLSEDDPDQSKLTSVEQLDVSHVVLKPEDFAELAKLSSSPNGSEAMLTIFRDPPTSRQLELFNPAVLLIYSIALLSIVLGCAMIFLSYEDLLREMQARTAAFKQSKWAMYVALGLLLVLASGFILIYYYFYDTAVYFAISLFFCCGILAVTNVLAFWITYFFPAAKKRFAVNFRLCRFHVGFNVSVTKLAVSPVGIALMVVWLIFRKEEFIGWHLQTAVGVFMVAWLLSSGIPLPSLKLITICFAMFLAYDVFFVFITPYFQQATEPPPPTATHVIRSRRSASNELSYMEAIATGSAGISGETIPASFRIHLVLTTGQYGCKQSPYSILLGFGDAIFPGLLCAFLAFYDSLWKIRFRMNFLASLFGYLLGMLTTQFVMTLTDRGQPALLYLCPFTLGTTVVFAAIFLGREELQKMWKGAFPLVTSGDSGELRPSGDELKDDEYPVGDKAKSTDSLVAQDHNDLVNFDHDDDTLRLSTSRAV</sequence>
<keyword evidence="5 8" id="KW-1133">Transmembrane helix</keyword>
<feature type="transmembrane region" description="Helical" evidence="8">
    <location>
        <begin position="444"/>
        <end position="461"/>
    </location>
</feature>
<dbReference type="OrthoDB" id="29661at2759"/>
<evidence type="ECO:0000256" key="7">
    <source>
        <dbReference type="SAM" id="MobiDB-lite"/>
    </source>
</evidence>
<organism evidence="9 10">
    <name type="scientific">Opisthorchis viverrini</name>
    <name type="common">Southeast Asian liver fluke</name>
    <dbReference type="NCBI Taxonomy" id="6198"/>
    <lineage>
        <taxon>Eukaryota</taxon>
        <taxon>Metazoa</taxon>
        <taxon>Spiralia</taxon>
        <taxon>Lophotrochozoa</taxon>
        <taxon>Platyhelminthes</taxon>
        <taxon>Trematoda</taxon>
        <taxon>Digenea</taxon>
        <taxon>Opisthorchiida</taxon>
        <taxon>Opisthorchiata</taxon>
        <taxon>Opisthorchiidae</taxon>
        <taxon>Opisthorchis</taxon>
    </lineage>
</organism>
<feature type="transmembrane region" description="Helical" evidence="8">
    <location>
        <begin position="294"/>
        <end position="319"/>
    </location>
</feature>
<feature type="transmembrane region" description="Helical" evidence="8">
    <location>
        <begin position="473"/>
        <end position="494"/>
    </location>
</feature>
<feature type="non-terminal residue" evidence="9">
    <location>
        <position position="1"/>
    </location>
</feature>
<feature type="transmembrane region" description="Helical" evidence="8">
    <location>
        <begin position="369"/>
        <end position="395"/>
    </location>
</feature>
<feature type="transmembrane region" description="Helical" evidence="8">
    <location>
        <begin position="620"/>
        <end position="640"/>
    </location>
</feature>
<evidence type="ECO:0000256" key="2">
    <source>
        <dbReference type="ARBA" id="ARBA00006859"/>
    </source>
</evidence>
<keyword evidence="6 8" id="KW-0472">Membrane</keyword>
<dbReference type="PANTHER" id="PTHR12174">
    <property type="entry name" value="SIGNAL PEPTIDE PEPTIDASE"/>
    <property type="match status" value="1"/>
</dbReference>
<dbReference type="EMBL" id="KL596974">
    <property type="protein sequence ID" value="KER21341.1"/>
    <property type="molecule type" value="Genomic_DNA"/>
</dbReference>
<feature type="region of interest" description="Disordered" evidence="7">
    <location>
        <begin position="659"/>
        <end position="683"/>
    </location>
</feature>
<dbReference type="Pfam" id="PF04258">
    <property type="entry name" value="Peptidase_A22B"/>
    <property type="match status" value="1"/>
</dbReference>
<dbReference type="CTD" id="20329279"/>
<evidence type="ECO:0000256" key="4">
    <source>
        <dbReference type="ARBA" id="ARBA00022801"/>
    </source>
</evidence>
<dbReference type="GO" id="GO:0098553">
    <property type="term" value="C:lumenal side of endoplasmic reticulum membrane"/>
    <property type="evidence" value="ECO:0007669"/>
    <property type="project" value="TreeGrafter"/>
</dbReference>
<protein>
    <recommendedName>
        <fullName evidence="11">Signal peptide peptidase</fullName>
    </recommendedName>
</protein>
<accession>A0A074Z2Q1</accession>
<comment type="subcellular location">
    <subcellularLocation>
        <location evidence="1">Endomembrane system</location>
        <topology evidence="1">Multi-pass membrane protein</topology>
    </subcellularLocation>
</comment>
<reference evidence="9 10" key="1">
    <citation type="submission" date="2013-11" db="EMBL/GenBank/DDBJ databases">
        <title>Opisthorchis viverrini - life in the bile duct.</title>
        <authorList>
            <person name="Young N.D."/>
            <person name="Nagarajan N."/>
            <person name="Lin S.J."/>
            <person name="Korhonen P.K."/>
            <person name="Jex A.R."/>
            <person name="Hall R.S."/>
            <person name="Safavi-Hemami H."/>
            <person name="Kaewkong W."/>
            <person name="Bertrand D."/>
            <person name="Gao S."/>
            <person name="Seet Q."/>
            <person name="Wongkham S."/>
            <person name="Teh B.T."/>
            <person name="Wongkham C."/>
            <person name="Intapan P.M."/>
            <person name="Maleewong W."/>
            <person name="Yang X."/>
            <person name="Hu M."/>
            <person name="Wang Z."/>
            <person name="Hofmann A."/>
            <person name="Sternberg P.W."/>
            <person name="Tan P."/>
            <person name="Wang J."/>
            <person name="Gasser R.B."/>
        </authorList>
    </citation>
    <scope>NUCLEOTIDE SEQUENCE [LARGE SCALE GENOMIC DNA]</scope>
</reference>
<feature type="transmembrane region" description="Helical" evidence="8">
    <location>
        <begin position="559"/>
        <end position="581"/>
    </location>
</feature>
<evidence type="ECO:0000256" key="3">
    <source>
        <dbReference type="ARBA" id="ARBA00022692"/>
    </source>
</evidence>
<dbReference type="InterPro" id="IPR007369">
    <property type="entry name" value="Peptidase_A22B_SPP"/>
</dbReference>
<dbReference type="PANTHER" id="PTHR12174:SF103">
    <property type="entry name" value="INTRAMEMBRANE PROTEASE (IMPAS) FAMILY"/>
    <property type="match status" value="1"/>
</dbReference>
<feature type="compositionally biased region" description="Basic and acidic residues" evidence="7">
    <location>
        <begin position="662"/>
        <end position="683"/>
    </location>
</feature>
<evidence type="ECO:0000313" key="10">
    <source>
        <dbReference type="Proteomes" id="UP000054324"/>
    </source>
</evidence>
<keyword evidence="4" id="KW-0378">Hydrolase</keyword>
<name>A0A074Z2Q1_OPIVI</name>
<evidence type="ECO:0000256" key="8">
    <source>
        <dbReference type="SAM" id="Phobius"/>
    </source>
</evidence>
<dbReference type="GO" id="GO:0030660">
    <property type="term" value="C:Golgi-associated vesicle membrane"/>
    <property type="evidence" value="ECO:0007669"/>
    <property type="project" value="TreeGrafter"/>
</dbReference>
<keyword evidence="3 8" id="KW-0812">Transmembrane</keyword>
<proteinExistence type="inferred from homology"/>
<dbReference type="Proteomes" id="UP000054324">
    <property type="component" value="Unassembled WGS sequence"/>
</dbReference>
<feature type="transmembrane region" description="Helical" evidence="8">
    <location>
        <begin position="415"/>
        <end position="438"/>
    </location>
</feature>
<feature type="transmembrane region" description="Helical" evidence="8">
    <location>
        <begin position="593"/>
        <end position="614"/>
    </location>
</feature>
<dbReference type="AlphaFoldDB" id="A0A074Z2Q1"/>
<dbReference type="GO" id="GO:0033619">
    <property type="term" value="P:membrane protein proteolysis"/>
    <property type="evidence" value="ECO:0007669"/>
    <property type="project" value="TreeGrafter"/>
</dbReference>
<dbReference type="GO" id="GO:0042500">
    <property type="term" value="F:aspartic endopeptidase activity, intramembrane cleaving"/>
    <property type="evidence" value="ECO:0007669"/>
    <property type="project" value="InterPro"/>
</dbReference>
<evidence type="ECO:0008006" key="11">
    <source>
        <dbReference type="Google" id="ProtNLM"/>
    </source>
</evidence>